<dbReference type="InterPro" id="IPR023198">
    <property type="entry name" value="PGP-like_dom2"/>
</dbReference>
<dbReference type="SFLD" id="SFLDG01135">
    <property type="entry name" value="C1.5.6:_HAD__Beta-PGM__Phospha"/>
    <property type="match status" value="1"/>
</dbReference>
<protein>
    <submittedName>
        <fullName evidence="2">Uncharacterized protein</fullName>
    </submittedName>
</protein>
<dbReference type="PANTHER" id="PTHR18901:SF38">
    <property type="entry name" value="PSEUDOURIDINE-5'-PHOSPHATASE"/>
    <property type="match status" value="1"/>
</dbReference>
<dbReference type="FunFam" id="3.40.50.1000:FF:000055">
    <property type="entry name" value="Haloacid dehalogenase-like hydrolase family protein"/>
    <property type="match status" value="1"/>
</dbReference>
<dbReference type="Pfam" id="PF00702">
    <property type="entry name" value="Hydrolase"/>
    <property type="match status" value="1"/>
</dbReference>
<dbReference type="InterPro" id="IPR006439">
    <property type="entry name" value="HAD-SF_hydro_IA"/>
</dbReference>
<dbReference type="NCBIfam" id="TIGR01509">
    <property type="entry name" value="HAD-SF-IA-v3"/>
    <property type="match status" value="1"/>
</dbReference>
<feature type="region of interest" description="Disordered" evidence="1">
    <location>
        <begin position="234"/>
        <end position="260"/>
    </location>
</feature>
<organism evidence="2 3">
    <name type="scientific">Phaedon cochleariae</name>
    <name type="common">Mustard beetle</name>
    <dbReference type="NCBI Taxonomy" id="80249"/>
    <lineage>
        <taxon>Eukaryota</taxon>
        <taxon>Metazoa</taxon>
        <taxon>Ecdysozoa</taxon>
        <taxon>Arthropoda</taxon>
        <taxon>Hexapoda</taxon>
        <taxon>Insecta</taxon>
        <taxon>Pterygota</taxon>
        <taxon>Neoptera</taxon>
        <taxon>Endopterygota</taxon>
        <taxon>Coleoptera</taxon>
        <taxon>Polyphaga</taxon>
        <taxon>Cucujiformia</taxon>
        <taxon>Chrysomeloidea</taxon>
        <taxon>Chrysomelidae</taxon>
        <taxon>Chrysomelinae</taxon>
        <taxon>Chrysomelini</taxon>
        <taxon>Phaedon</taxon>
    </lineage>
</organism>
<dbReference type="AlphaFoldDB" id="A0A9P0DNS1"/>
<dbReference type="OrthoDB" id="40579at2759"/>
<accession>A0A9P0DNS1</accession>
<evidence type="ECO:0000256" key="1">
    <source>
        <dbReference type="SAM" id="MobiDB-lite"/>
    </source>
</evidence>
<dbReference type="SFLD" id="SFLDS00003">
    <property type="entry name" value="Haloacid_Dehalogenase"/>
    <property type="match status" value="1"/>
</dbReference>
<evidence type="ECO:0000313" key="2">
    <source>
        <dbReference type="EMBL" id="CAH1175702.1"/>
    </source>
</evidence>
<dbReference type="Gene3D" id="3.40.50.1000">
    <property type="entry name" value="HAD superfamily/HAD-like"/>
    <property type="match status" value="1"/>
</dbReference>
<gene>
    <name evidence="2" type="ORF">PHAECO_LOCUS11096</name>
</gene>
<dbReference type="Proteomes" id="UP001153737">
    <property type="component" value="Chromosome 7"/>
</dbReference>
<feature type="compositionally biased region" description="Basic and acidic residues" evidence="1">
    <location>
        <begin position="234"/>
        <end position="251"/>
    </location>
</feature>
<dbReference type="SUPFAM" id="SSF56784">
    <property type="entry name" value="HAD-like"/>
    <property type="match status" value="1"/>
</dbReference>
<dbReference type="EMBL" id="OU896713">
    <property type="protein sequence ID" value="CAH1175702.1"/>
    <property type="molecule type" value="Genomic_DNA"/>
</dbReference>
<dbReference type="SFLD" id="SFLDG01129">
    <property type="entry name" value="C1.5:_HAD__Beta-PGM__Phosphata"/>
    <property type="match status" value="1"/>
</dbReference>
<reference evidence="2" key="2">
    <citation type="submission" date="2022-10" db="EMBL/GenBank/DDBJ databases">
        <authorList>
            <consortium name="ENA_rothamsted_submissions"/>
            <consortium name="culmorum"/>
            <person name="King R."/>
        </authorList>
    </citation>
    <scope>NUCLEOTIDE SEQUENCE</scope>
</reference>
<dbReference type="InterPro" id="IPR036412">
    <property type="entry name" value="HAD-like_sf"/>
</dbReference>
<dbReference type="InterPro" id="IPR023214">
    <property type="entry name" value="HAD_sf"/>
</dbReference>
<dbReference type="GO" id="GO:0016791">
    <property type="term" value="F:phosphatase activity"/>
    <property type="evidence" value="ECO:0007669"/>
    <property type="project" value="TreeGrafter"/>
</dbReference>
<dbReference type="Gene3D" id="1.10.150.240">
    <property type="entry name" value="Putative phosphatase, domain 2"/>
    <property type="match status" value="1"/>
</dbReference>
<reference evidence="2" key="1">
    <citation type="submission" date="2022-01" db="EMBL/GenBank/DDBJ databases">
        <authorList>
            <person name="King R."/>
        </authorList>
    </citation>
    <scope>NUCLEOTIDE SEQUENCE</scope>
</reference>
<evidence type="ECO:0000313" key="3">
    <source>
        <dbReference type="Proteomes" id="UP001153737"/>
    </source>
</evidence>
<proteinExistence type="predicted"/>
<name>A0A9P0DNS1_PHACE</name>
<sequence length="260" mass="28893">MIPQCCRPSKFTPVTHVIFDLDGTILDTEGIYHSAISEIGAKYGKTYTSEMKTKVAGSVETDTAKTAVREMGLPISWEEFLQVFKDLCRAKLPDAGFMPGAEQLIRHLHSHRIPIAIATSSPQEEMELKTANKRQIFDLFNHVVCGSSDPEVKMGKPAPDIFLVCASRFLDQPKPSQCLVLEDAINGIRGALKAGMQAIMIPDEIVPYELWKEATLRLDSLECMVPELFGLPPFKKEAGLPRSTEEKDAQRELSFSPNVE</sequence>
<dbReference type="PANTHER" id="PTHR18901">
    <property type="entry name" value="2-DEOXYGLUCOSE-6-PHOSPHATE PHOSPHATASE 2"/>
    <property type="match status" value="1"/>
</dbReference>
<keyword evidence="3" id="KW-1185">Reference proteome</keyword>